<sequence>MSETSSSATPLSARDAIAQHVNNTTVVSEALENARESAREYGVAVPDTMTGAALTSLMALTSARRDGHPAAVIASPAAGVVGLHLAAGLGDDGVLTCIDPELEHQSLAKAAFRAAGIRPNRQRFLPSQPLEVMDRLAADSYDLVYLDVAPAILRAAQEKAWPLLRSGGALVLTGALLDGTVADSSRTDRDTVAAREADEYMLQLDDAYVMRLPLAAGTTVLVKK</sequence>
<dbReference type="PROSITE" id="PS51682">
    <property type="entry name" value="SAM_OMT_I"/>
    <property type="match status" value="1"/>
</dbReference>
<accession>A0A7T4G413</accession>
<reference evidence="4 5" key="1">
    <citation type="submission" date="2020-12" db="EMBL/GenBank/DDBJ databases">
        <title>FDA dAtabase for Regulatory Grade micrObial Sequences (FDA-ARGOS): Supporting development and validation of Infectious Disease Dx tests.</title>
        <authorList>
            <person name="Sproer C."/>
            <person name="Gronow S."/>
            <person name="Severitt S."/>
            <person name="Schroder I."/>
            <person name="Tallon L."/>
            <person name="Sadzewicz L."/>
            <person name="Zhao X."/>
            <person name="Boylan J."/>
            <person name="Ott S."/>
            <person name="Bowen H."/>
            <person name="Vavikolanu K."/>
            <person name="Mehta A."/>
            <person name="Aluvathingal J."/>
            <person name="Nadendla S."/>
            <person name="Lowell S."/>
            <person name="Myers T."/>
            <person name="Yan Y."/>
            <person name="Sichtig H."/>
        </authorList>
    </citation>
    <scope>NUCLEOTIDE SEQUENCE [LARGE SCALE GENOMIC DNA]</scope>
    <source>
        <strain evidence="4 5">FDAARGOS_991</strain>
    </source>
</reference>
<name>A0A7T4G413_CORAY</name>
<dbReference type="InterPro" id="IPR002935">
    <property type="entry name" value="SAM_O-MeTrfase"/>
</dbReference>
<evidence type="ECO:0000256" key="2">
    <source>
        <dbReference type="ARBA" id="ARBA00022679"/>
    </source>
</evidence>
<evidence type="ECO:0000256" key="1">
    <source>
        <dbReference type="ARBA" id="ARBA00022603"/>
    </source>
</evidence>
<dbReference type="EMBL" id="CP066023">
    <property type="protein sequence ID" value="QQB81902.1"/>
    <property type="molecule type" value="Genomic_DNA"/>
</dbReference>
<keyword evidence="1 4" id="KW-0489">Methyltransferase</keyword>
<dbReference type="InterPro" id="IPR029063">
    <property type="entry name" value="SAM-dependent_MTases_sf"/>
</dbReference>
<evidence type="ECO:0000313" key="4">
    <source>
        <dbReference type="EMBL" id="QQB81902.1"/>
    </source>
</evidence>
<dbReference type="Proteomes" id="UP000595198">
    <property type="component" value="Chromosome"/>
</dbReference>
<dbReference type="GO" id="GO:0032259">
    <property type="term" value="P:methylation"/>
    <property type="evidence" value="ECO:0007669"/>
    <property type="project" value="UniProtKB-KW"/>
</dbReference>
<dbReference type="PANTHER" id="PTHR10509">
    <property type="entry name" value="O-METHYLTRANSFERASE-RELATED"/>
    <property type="match status" value="1"/>
</dbReference>
<dbReference type="RefSeq" id="WP_198493726.1">
    <property type="nucleotide sequence ID" value="NZ_CP066023.1"/>
</dbReference>
<keyword evidence="3" id="KW-0949">S-adenosyl-L-methionine</keyword>
<dbReference type="Gene3D" id="3.40.50.150">
    <property type="entry name" value="Vaccinia Virus protein VP39"/>
    <property type="match status" value="1"/>
</dbReference>
<protein>
    <submittedName>
        <fullName evidence="4">Class I SAM-dependent methyltransferase</fullName>
    </submittedName>
</protein>
<proteinExistence type="predicted"/>
<keyword evidence="5" id="KW-1185">Reference proteome</keyword>
<dbReference type="PANTHER" id="PTHR10509:SF85">
    <property type="entry name" value="O-METHYLTRANSFERASE RV1220C-RELATED"/>
    <property type="match status" value="1"/>
</dbReference>
<evidence type="ECO:0000313" key="5">
    <source>
        <dbReference type="Proteomes" id="UP000595198"/>
    </source>
</evidence>
<organism evidence="4 5">
    <name type="scientific">Corynebacterium amycolatum</name>
    <dbReference type="NCBI Taxonomy" id="43765"/>
    <lineage>
        <taxon>Bacteria</taxon>
        <taxon>Bacillati</taxon>
        <taxon>Actinomycetota</taxon>
        <taxon>Actinomycetes</taxon>
        <taxon>Mycobacteriales</taxon>
        <taxon>Corynebacteriaceae</taxon>
        <taxon>Corynebacterium</taxon>
    </lineage>
</organism>
<dbReference type="SUPFAM" id="SSF53335">
    <property type="entry name" value="S-adenosyl-L-methionine-dependent methyltransferases"/>
    <property type="match status" value="1"/>
</dbReference>
<dbReference type="GO" id="GO:0008168">
    <property type="term" value="F:methyltransferase activity"/>
    <property type="evidence" value="ECO:0007669"/>
    <property type="project" value="UniProtKB-KW"/>
</dbReference>
<dbReference type="Pfam" id="PF01596">
    <property type="entry name" value="Methyltransf_3"/>
    <property type="match status" value="1"/>
</dbReference>
<dbReference type="InterPro" id="IPR050362">
    <property type="entry name" value="Cation-dep_OMT"/>
</dbReference>
<keyword evidence="2" id="KW-0808">Transferase</keyword>
<gene>
    <name evidence="4" type="ORF">I6H48_07925</name>
</gene>
<evidence type="ECO:0000256" key="3">
    <source>
        <dbReference type="ARBA" id="ARBA00022691"/>
    </source>
</evidence>